<sequence length="259" mass="26770">AGYERVLAAAAAVSRGWSAILRPSAGATDHLTRPQPFPGASDPPDADLPPERCLGDGPRRAPRPLATVPPLGRDRLPIVRRRGLDAVPHPGAVHRAAPLADAGGVAAFPQPLHPHAGDQSDRPDDLDRAQAGRGARDRRLPRRVAAAERGDHLSAGGADHALRGSPGGPRRPARCRPGHGGRDAAGGGQLPAPAGPDGAARRPRRAGGERTDRRGGGAGDHRPAPLGRARRPRGDRPGRAPLPGAVARRGWGRYGDAAV</sequence>
<feature type="region of interest" description="Disordered" evidence="1">
    <location>
        <begin position="95"/>
        <end position="259"/>
    </location>
</feature>
<feature type="region of interest" description="Disordered" evidence="1">
    <location>
        <begin position="26"/>
        <end position="77"/>
    </location>
</feature>
<organism evidence="2">
    <name type="scientific">uncultured Thermomicrobiales bacterium</name>
    <dbReference type="NCBI Taxonomy" id="1645740"/>
    <lineage>
        <taxon>Bacteria</taxon>
        <taxon>Pseudomonadati</taxon>
        <taxon>Thermomicrobiota</taxon>
        <taxon>Thermomicrobia</taxon>
        <taxon>Thermomicrobiales</taxon>
        <taxon>environmental samples</taxon>
    </lineage>
</organism>
<feature type="compositionally biased region" description="Basic and acidic residues" evidence="1">
    <location>
        <begin position="115"/>
        <end position="138"/>
    </location>
</feature>
<accession>A0A6J4VP10</accession>
<dbReference type="EMBL" id="CADCWN010000251">
    <property type="protein sequence ID" value="CAA9582663.1"/>
    <property type="molecule type" value="Genomic_DNA"/>
</dbReference>
<name>A0A6J4VP10_9BACT</name>
<feature type="compositionally biased region" description="Low complexity" evidence="1">
    <location>
        <begin position="96"/>
        <end position="107"/>
    </location>
</feature>
<protein>
    <submittedName>
        <fullName evidence="2">Uncharacterized protein</fullName>
    </submittedName>
</protein>
<proteinExistence type="predicted"/>
<evidence type="ECO:0000256" key="1">
    <source>
        <dbReference type="SAM" id="MobiDB-lite"/>
    </source>
</evidence>
<feature type="compositionally biased region" description="Basic and acidic residues" evidence="1">
    <location>
        <begin position="206"/>
        <end position="223"/>
    </location>
</feature>
<dbReference type="AlphaFoldDB" id="A0A6J4VP10"/>
<feature type="non-terminal residue" evidence="2">
    <location>
        <position position="259"/>
    </location>
</feature>
<gene>
    <name evidence="2" type="ORF">AVDCRST_MAG18-3387</name>
</gene>
<feature type="non-terminal residue" evidence="2">
    <location>
        <position position="1"/>
    </location>
</feature>
<evidence type="ECO:0000313" key="2">
    <source>
        <dbReference type="EMBL" id="CAA9582663.1"/>
    </source>
</evidence>
<feature type="compositionally biased region" description="Basic and acidic residues" evidence="1">
    <location>
        <begin position="49"/>
        <end position="59"/>
    </location>
</feature>
<reference evidence="2" key="1">
    <citation type="submission" date="2020-02" db="EMBL/GenBank/DDBJ databases">
        <authorList>
            <person name="Meier V. D."/>
        </authorList>
    </citation>
    <scope>NUCLEOTIDE SEQUENCE</scope>
    <source>
        <strain evidence="2">AVDCRST_MAG18</strain>
    </source>
</reference>